<dbReference type="Gene3D" id="1.50.40.10">
    <property type="entry name" value="Mitochondrial carrier domain"/>
    <property type="match status" value="1"/>
</dbReference>
<feature type="repeat" description="Solcar" evidence="10">
    <location>
        <begin position="184"/>
        <end position="289"/>
    </location>
</feature>
<dbReference type="InterPro" id="IPR018108">
    <property type="entry name" value="MCP_transmembrane"/>
</dbReference>
<dbReference type="GO" id="GO:0055085">
    <property type="term" value="P:transmembrane transport"/>
    <property type="evidence" value="ECO:0007669"/>
    <property type="project" value="InterPro"/>
</dbReference>
<keyword evidence="3 11" id="KW-0813">Transport</keyword>
<dbReference type="AlphaFoldDB" id="A0A1B9GKU3"/>
<dbReference type="InterPro" id="IPR002067">
    <property type="entry name" value="MCP"/>
</dbReference>
<dbReference type="InterPro" id="IPR002167">
    <property type="entry name" value="GDC-like"/>
</dbReference>
<dbReference type="SUPFAM" id="SSF103506">
    <property type="entry name" value="Mitochondrial carrier"/>
    <property type="match status" value="1"/>
</dbReference>
<sequence>MIDPSGPSSGPSHTYALPLISTKGKERALPPFYDFIASSPLEQAYPSSSSSSSPAIAVTADDAWNARKLWRRSRHRAKTDKASWDYVITSGVAGGIAGCVAKTAVAPLDRVKILMQTSNEDFLKFASKRAGLINALSAIYHSQGIRGLFQGHLATVLRIAPYASIKYMAYDWLERILIDTPEKRTPARFFVAGACAGVTSVLVTYPLELIRVRLAYQTKSSERTTLLGAVKSIYRENDLARSQGRKSNISPLVRAIPIHPFYRGFSITLAGMIPYAGVSFLTYGTLKRHAADYIPVLKGHKTITDLGCGAVAGAISQTASYPFEVVRRRMQVATAHGGDGINWRESIAAIYKAGGLRGFYVGLTIGYIKVVPMTR</sequence>
<dbReference type="PRINTS" id="PR00926">
    <property type="entry name" value="MITOCARRIER"/>
</dbReference>
<evidence type="ECO:0000256" key="7">
    <source>
        <dbReference type="ARBA" id="ARBA00022989"/>
    </source>
</evidence>
<dbReference type="Proteomes" id="UP000092666">
    <property type="component" value="Unassembled WGS sequence"/>
</dbReference>
<evidence type="ECO:0000256" key="4">
    <source>
        <dbReference type="ARBA" id="ARBA00022692"/>
    </source>
</evidence>
<evidence type="ECO:0000256" key="3">
    <source>
        <dbReference type="ARBA" id="ARBA00022448"/>
    </source>
</evidence>
<feature type="repeat" description="Solcar" evidence="10">
    <location>
        <begin position="85"/>
        <end position="176"/>
    </location>
</feature>
<evidence type="ECO:0000256" key="5">
    <source>
        <dbReference type="ARBA" id="ARBA00022737"/>
    </source>
</evidence>
<evidence type="ECO:0000256" key="8">
    <source>
        <dbReference type="ARBA" id="ARBA00023128"/>
    </source>
</evidence>
<comment type="subcellular location">
    <subcellularLocation>
        <location evidence="1">Mitochondrion inner membrane</location>
        <topology evidence="1">Multi-pass membrane protein</topology>
    </subcellularLocation>
</comment>
<keyword evidence="7" id="KW-1133">Transmembrane helix</keyword>
<dbReference type="PROSITE" id="PS50920">
    <property type="entry name" value="SOLCAR"/>
    <property type="match status" value="3"/>
</dbReference>
<accession>A0A1B9GKU3</accession>
<keyword evidence="13" id="KW-1185">Reference proteome</keyword>
<proteinExistence type="inferred from homology"/>
<keyword evidence="9 10" id="KW-0472">Membrane</keyword>
<evidence type="ECO:0000256" key="2">
    <source>
        <dbReference type="ARBA" id="ARBA00006375"/>
    </source>
</evidence>
<evidence type="ECO:0000256" key="6">
    <source>
        <dbReference type="ARBA" id="ARBA00022792"/>
    </source>
</evidence>
<dbReference type="Pfam" id="PF00153">
    <property type="entry name" value="Mito_carr"/>
    <property type="match status" value="3"/>
</dbReference>
<keyword evidence="6" id="KW-0999">Mitochondrion inner membrane</keyword>
<evidence type="ECO:0000256" key="10">
    <source>
        <dbReference type="PROSITE-ProRule" id="PRU00282"/>
    </source>
</evidence>
<dbReference type="GO" id="GO:0005743">
    <property type="term" value="C:mitochondrial inner membrane"/>
    <property type="evidence" value="ECO:0007669"/>
    <property type="project" value="UniProtKB-SubCell"/>
</dbReference>
<gene>
    <name evidence="12" type="ORF">I316_06651</name>
</gene>
<dbReference type="STRING" id="1296120.A0A1B9GKU3"/>
<dbReference type="OrthoDB" id="270584at2759"/>
<dbReference type="InterPro" id="IPR023395">
    <property type="entry name" value="MCP_dom_sf"/>
</dbReference>
<keyword evidence="5" id="KW-0677">Repeat</keyword>
<evidence type="ECO:0000256" key="9">
    <source>
        <dbReference type="ARBA" id="ARBA00023136"/>
    </source>
</evidence>
<name>A0A1B9GKU3_9TREE</name>
<dbReference type="EMBL" id="KV700132">
    <property type="protein sequence ID" value="OCF31646.1"/>
    <property type="molecule type" value="Genomic_DNA"/>
</dbReference>
<comment type="similarity">
    <text evidence="2 11">Belongs to the mitochondrial carrier (TC 2.A.29) family.</text>
</comment>
<feature type="repeat" description="Solcar" evidence="10">
    <location>
        <begin position="300"/>
        <end position="375"/>
    </location>
</feature>
<reference evidence="12 13" key="1">
    <citation type="submission" date="2013-07" db="EMBL/GenBank/DDBJ databases">
        <title>The Genome Sequence of Cryptococcus heveanensis BCC8398.</title>
        <authorList>
            <consortium name="The Broad Institute Genome Sequencing Platform"/>
            <person name="Cuomo C."/>
            <person name="Litvintseva A."/>
            <person name="Chen Y."/>
            <person name="Heitman J."/>
            <person name="Sun S."/>
            <person name="Springer D."/>
            <person name="Dromer F."/>
            <person name="Young S.K."/>
            <person name="Zeng Q."/>
            <person name="Gargeya S."/>
            <person name="Fitzgerald M."/>
            <person name="Abouelleil A."/>
            <person name="Alvarado L."/>
            <person name="Berlin A.M."/>
            <person name="Chapman S.B."/>
            <person name="Dewar J."/>
            <person name="Goldberg J."/>
            <person name="Griggs A."/>
            <person name="Gujja S."/>
            <person name="Hansen M."/>
            <person name="Howarth C."/>
            <person name="Imamovic A."/>
            <person name="Larimer J."/>
            <person name="McCowan C."/>
            <person name="Murphy C."/>
            <person name="Pearson M."/>
            <person name="Priest M."/>
            <person name="Roberts A."/>
            <person name="Saif S."/>
            <person name="Shea T."/>
            <person name="Sykes S."/>
            <person name="Wortman J."/>
            <person name="Nusbaum C."/>
            <person name="Birren B."/>
        </authorList>
    </citation>
    <scope>NUCLEOTIDE SEQUENCE [LARGE SCALE GENOMIC DNA]</scope>
    <source>
        <strain evidence="12 13">BCC8398</strain>
    </source>
</reference>
<dbReference type="PRINTS" id="PR00928">
    <property type="entry name" value="GRAVESDC"/>
</dbReference>
<keyword evidence="4 10" id="KW-0812">Transmembrane</keyword>
<organism evidence="12 13">
    <name type="scientific">Kwoniella heveanensis BCC8398</name>
    <dbReference type="NCBI Taxonomy" id="1296120"/>
    <lineage>
        <taxon>Eukaryota</taxon>
        <taxon>Fungi</taxon>
        <taxon>Dikarya</taxon>
        <taxon>Basidiomycota</taxon>
        <taxon>Agaricomycotina</taxon>
        <taxon>Tremellomycetes</taxon>
        <taxon>Tremellales</taxon>
        <taxon>Cryptococcaceae</taxon>
        <taxon>Kwoniella</taxon>
    </lineage>
</organism>
<protein>
    <submittedName>
        <fullName evidence="12">Solute carrier family 25 (Mitochondrial carrier protein), member 16</fullName>
    </submittedName>
</protein>
<keyword evidence="8" id="KW-0496">Mitochondrion</keyword>
<reference evidence="13" key="2">
    <citation type="submission" date="2013-12" db="EMBL/GenBank/DDBJ databases">
        <title>Evolution of pathogenesis and genome organization in the Tremellales.</title>
        <authorList>
            <person name="Cuomo C."/>
            <person name="Litvintseva A."/>
            <person name="Heitman J."/>
            <person name="Chen Y."/>
            <person name="Sun S."/>
            <person name="Springer D."/>
            <person name="Dromer F."/>
            <person name="Young S."/>
            <person name="Zeng Q."/>
            <person name="Chapman S."/>
            <person name="Gujja S."/>
            <person name="Saif S."/>
            <person name="Birren B."/>
        </authorList>
    </citation>
    <scope>NUCLEOTIDE SEQUENCE [LARGE SCALE GENOMIC DNA]</scope>
    <source>
        <strain evidence="13">BCC8398</strain>
    </source>
</reference>
<evidence type="ECO:0000256" key="1">
    <source>
        <dbReference type="ARBA" id="ARBA00004448"/>
    </source>
</evidence>
<evidence type="ECO:0000313" key="13">
    <source>
        <dbReference type="Proteomes" id="UP000092666"/>
    </source>
</evidence>
<evidence type="ECO:0000313" key="12">
    <source>
        <dbReference type="EMBL" id="OCF31646.1"/>
    </source>
</evidence>
<dbReference type="PANTHER" id="PTHR24089">
    <property type="entry name" value="SOLUTE CARRIER FAMILY 25"/>
    <property type="match status" value="1"/>
</dbReference>
<evidence type="ECO:0000256" key="11">
    <source>
        <dbReference type="RuleBase" id="RU000488"/>
    </source>
</evidence>